<accession>A0A9Q0RBG6</accession>
<keyword evidence="1" id="KW-0175">Coiled coil</keyword>
<reference evidence="2" key="1">
    <citation type="submission" date="2022-10" db="EMBL/GenBank/DDBJ databases">
        <title>Novel sulphate-reducing endosymbionts in the free-living metamonad Anaeramoeba.</title>
        <authorList>
            <person name="Jerlstrom-Hultqvist J."/>
            <person name="Cepicka I."/>
            <person name="Gallot-Lavallee L."/>
            <person name="Salas-Leiva D."/>
            <person name="Curtis B.A."/>
            <person name="Zahonova K."/>
            <person name="Pipaliya S."/>
            <person name="Dacks J."/>
            <person name="Roger A.J."/>
        </authorList>
    </citation>
    <scope>NUCLEOTIDE SEQUENCE</scope>
    <source>
        <strain evidence="2">BMAN</strain>
    </source>
</reference>
<dbReference type="PANTHER" id="PTHR28608:SF1">
    <property type="entry name" value="INTEGRATOR COMPLEX SUBUNIT 2"/>
    <property type="match status" value="1"/>
</dbReference>
<dbReference type="OrthoDB" id="3363059at2759"/>
<proteinExistence type="predicted"/>
<dbReference type="GO" id="GO:0032039">
    <property type="term" value="C:integrator complex"/>
    <property type="evidence" value="ECO:0007669"/>
    <property type="project" value="InterPro"/>
</dbReference>
<organism evidence="2 3">
    <name type="scientific">Anaeramoeba ignava</name>
    <name type="common">Anaerobic marine amoeba</name>
    <dbReference type="NCBI Taxonomy" id="1746090"/>
    <lineage>
        <taxon>Eukaryota</taxon>
        <taxon>Metamonada</taxon>
        <taxon>Anaeramoebidae</taxon>
        <taxon>Anaeramoeba</taxon>
    </lineage>
</organism>
<dbReference type="PANTHER" id="PTHR28608">
    <property type="entry name" value="INTEGRATOR COMPLEX SUBUNIT 2"/>
    <property type="match status" value="1"/>
</dbReference>
<evidence type="ECO:0000313" key="2">
    <source>
        <dbReference type="EMBL" id="KAJ5073528.1"/>
    </source>
</evidence>
<dbReference type="Pfam" id="PF14750">
    <property type="entry name" value="INTS2"/>
    <property type="match status" value="1"/>
</dbReference>
<keyword evidence="3" id="KW-1185">Reference proteome</keyword>
<evidence type="ECO:0000313" key="3">
    <source>
        <dbReference type="Proteomes" id="UP001149090"/>
    </source>
</evidence>
<feature type="coiled-coil region" evidence="1">
    <location>
        <begin position="68"/>
        <end position="95"/>
    </location>
</feature>
<dbReference type="AlphaFoldDB" id="A0A9Q0RBG6"/>
<dbReference type="Proteomes" id="UP001149090">
    <property type="component" value="Unassembled WGS sequence"/>
</dbReference>
<sequence>MINPLNFDLNLPKLVNQFCDTNLNQEENLKIYNIFQKENNKFESILLNQLFETDIKKISNCFSYKNFQSKFENENEIENENLNEIEIEIEIEEDILDKFISSNPEEQILLVASELGSLFKGNNKVQILNEKLFLRESSLMLCTIFLRLNLSIHNIIKSFLLLSNPECSIFFSVIISINSKFDILEIERLIKEVQFNESYTKKQSTILQRIVEYIAETCCDESQKRDLRKLYLDLQIWPDSIFYITINLLHDELFFLSQILLDSKYSWIVKLIQAMTKEENSIQNTKIHTISTQNLQFPERKELFTKFINNILDSVFQSTKNANSGTEIGDFCFQFSVFCRAIFSSIIILNRHKLIEIIDLITPSLVGFSRRTSELILCFLVLNCRMWGLIDRNEFRNTISYLLDYGECPDVLICTALYFHHEKYQEVIKIIRSLLSQETQQLIEKKPQSSIIGAGILEQDLIEFGKVFISQNLFSKEYITQKGFIKFLDKIDVSTTISSQEDAFEFKVIRLLLNHPFAQNAVDVSNWIVKKIQLSKFPVNLWFIDVIDRYIQSIFKQISSRIPESVILQEFEQSSSHDFTASQVLFLYYLCSFESNKNQTNIRKEISKLGYSNNFINSLPFAQVIFWLNTKLMNQNHESFEILFSRMSSKALSLFPYLFGVEELLRKNFLLKTSNHDSFSVYKLFQKNDNDFSTQTIKTILDIDYAFQNPLLVISFLENYLIQPISLFKETKDVIISSLISLILFYPNQQSKISFNKQFQKEIEKYLAKIWRVHFDLFSLEASVYLVNELQSNKKANHKIRNDDLMKNPLIIFDCFREGEIFRNPFIVGIILEILWQYLSGSQKMMREVSIIEGTGKEDKKEQLETTILIQNSLVFQSLIEVILNAKKMNEQKNSENIDFVSEINESMIKVFQFIHNMFIEDSVLVKLVHFQMYSRDALELAVEHIPSIHVCFDFIPELLNDNEKFIFATRFCGYLAKKYPTPQALHVSMMIPDKVRDLLITETSELNVRDLVDGIVDMAFAFPSQMGKPVINILLELSNDPPFYLKSSEKFNEFKSFLLDRFEKLSVEILSTDLN</sequence>
<name>A0A9Q0RBG6_ANAIG</name>
<evidence type="ECO:0000256" key="1">
    <source>
        <dbReference type="SAM" id="Coils"/>
    </source>
</evidence>
<dbReference type="EMBL" id="JAPDFW010000074">
    <property type="protein sequence ID" value="KAJ5073528.1"/>
    <property type="molecule type" value="Genomic_DNA"/>
</dbReference>
<dbReference type="InterPro" id="IPR029321">
    <property type="entry name" value="INTS2"/>
</dbReference>
<gene>
    <name evidence="2" type="ORF">M0811_08645</name>
</gene>
<dbReference type="GO" id="GO:0034472">
    <property type="term" value="P:snRNA 3'-end processing"/>
    <property type="evidence" value="ECO:0007669"/>
    <property type="project" value="TreeGrafter"/>
</dbReference>
<dbReference type="OMA" id="PKRISEC"/>
<comment type="caution">
    <text evidence="2">The sequence shown here is derived from an EMBL/GenBank/DDBJ whole genome shotgun (WGS) entry which is preliminary data.</text>
</comment>
<protein>
    <submittedName>
        <fullName evidence="2">Integrator complex subunit 2</fullName>
    </submittedName>
</protein>